<dbReference type="GO" id="GO:0005524">
    <property type="term" value="F:ATP binding"/>
    <property type="evidence" value="ECO:0007669"/>
    <property type="project" value="UniProtKB-UniRule"/>
</dbReference>
<dbReference type="OrthoDB" id="541276at2759"/>
<dbReference type="Gene3D" id="1.10.510.10">
    <property type="entry name" value="Transferase(Phosphotransferase) domain 1"/>
    <property type="match status" value="1"/>
</dbReference>
<dbReference type="InterPro" id="IPR000719">
    <property type="entry name" value="Prot_kinase_dom"/>
</dbReference>
<dbReference type="PANTHER" id="PTHR24348:SF68">
    <property type="entry name" value="SERINE_THREONINE-PROTEIN KINASE ATG1C"/>
    <property type="match status" value="1"/>
</dbReference>
<keyword evidence="4" id="KW-0418">Kinase</keyword>
<dbReference type="InterPro" id="IPR045269">
    <property type="entry name" value="Atg1-like"/>
</dbReference>
<dbReference type="Pfam" id="PF00069">
    <property type="entry name" value="Pkinase"/>
    <property type="match status" value="1"/>
</dbReference>
<evidence type="ECO:0000313" key="9">
    <source>
        <dbReference type="Proteomes" id="UP001142055"/>
    </source>
</evidence>
<organism evidence="8 9">
    <name type="scientific">Blomia tropicalis</name>
    <name type="common">Mite</name>
    <dbReference type="NCBI Taxonomy" id="40697"/>
    <lineage>
        <taxon>Eukaryota</taxon>
        <taxon>Metazoa</taxon>
        <taxon>Ecdysozoa</taxon>
        <taxon>Arthropoda</taxon>
        <taxon>Chelicerata</taxon>
        <taxon>Arachnida</taxon>
        <taxon>Acari</taxon>
        <taxon>Acariformes</taxon>
        <taxon>Sarcoptiformes</taxon>
        <taxon>Astigmata</taxon>
        <taxon>Glycyphagoidea</taxon>
        <taxon>Echimyopodidae</taxon>
        <taxon>Blomia</taxon>
    </lineage>
</organism>
<protein>
    <recommendedName>
        <fullName evidence="7">Protein kinase domain-containing protein</fullName>
    </recommendedName>
</protein>
<dbReference type="InterPro" id="IPR011009">
    <property type="entry name" value="Kinase-like_dom_sf"/>
</dbReference>
<keyword evidence="9" id="KW-1185">Reference proteome</keyword>
<dbReference type="EMBL" id="JAPWDV010000001">
    <property type="protein sequence ID" value="KAJ6223625.1"/>
    <property type="molecule type" value="Genomic_DNA"/>
</dbReference>
<dbReference type="SUPFAM" id="SSF56112">
    <property type="entry name" value="Protein kinase-like (PK-like)"/>
    <property type="match status" value="1"/>
</dbReference>
<evidence type="ECO:0000256" key="3">
    <source>
        <dbReference type="ARBA" id="ARBA00022741"/>
    </source>
</evidence>
<comment type="caution">
    <text evidence="8">The sequence shown here is derived from an EMBL/GenBank/DDBJ whole genome shotgun (WGS) entry which is preliminary data.</text>
</comment>
<dbReference type="PROSITE" id="PS00107">
    <property type="entry name" value="PROTEIN_KINASE_ATP"/>
    <property type="match status" value="1"/>
</dbReference>
<keyword evidence="5 6" id="KW-0067">ATP-binding</keyword>
<dbReference type="GO" id="GO:0005737">
    <property type="term" value="C:cytoplasm"/>
    <property type="evidence" value="ECO:0007669"/>
    <property type="project" value="TreeGrafter"/>
</dbReference>
<accession>A0A9Q0MHG1</accession>
<evidence type="ECO:0000256" key="4">
    <source>
        <dbReference type="ARBA" id="ARBA00022777"/>
    </source>
</evidence>
<dbReference type="SMART" id="SM00220">
    <property type="entry name" value="S_TKc"/>
    <property type="match status" value="1"/>
</dbReference>
<reference evidence="8" key="1">
    <citation type="submission" date="2022-12" db="EMBL/GenBank/DDBJ databases">
        <title>Genome assemblies of Blomia tropicalis.</title>
        <authorList>
            <person name="Cui Y."/>
        </authorList>
    </citation>
    <scope>NUCLEOTIDE SEQUENCE</scope>
    <source>
        <tissue evidence="8">Adult mites</tissue>
    </source>
</reference>
<feature type="binding site" evidence="6">
    <location>
        <position position="61"/>
    </location>
    <ligand>
        <name>ATP</name>
        <dbReference type="ChEBI" id="CHEBI:30616"/>
    </ligand>
</feature>
<evidence type="ECO:0000313" key="8">
    <source>
        <dbReference type="EMBL" id="KAJ6223625.1"/>
    </source>
</evidence>
<dbReference type="Proteomes" id="UP001142055">
    <property type="component" value="Chromosome 1"/>
</dbReference>
<keyword evidence="2" id="KW-0808">Transferase</keyword>
<dbReference type="PANTHER" id="PTHR24348">
    <property type="entry name" value="SERINE/THREONINE-PROTEIN KINASE UNC-51-RELATED"/>
    <property type="match status" value="1"/>
</dbReference>
<dbReference type="PROSITE" id="PS50011">
    <property type="entry name" value="PROTEIN_KINASE_DOM"/>
    <property type="match status" value="1"/>
</dbReference>
<dbReference type="InterPro" id="IPR017441">
    <property type="entry name" value="Protein_kinase_ATP_BS"/>
</dbReference>
<sequence length="299" mass="34135">MGSNSKSRSSSKSIVSDCFDSKTMAVVSHKGYEVQKKLGAGAFGTVFKAVNRKTNQLAAVKVIALDKMSKNSREKFLPREIETTINSRHPNLVQVFDIFRANHRLYIFMEFAGNGDLTGFIRKHNGLKIRLACGWFLQASNGLAYLHGTLYTAHRDIKPDNILLSEKWVAKMSDFGFAKESFDRSSRRVLLSSTFCGTLPFECPQILEHKPYDAFKGDIWSMGVTFFIMFHNKFPFNYRDGSKAMLKQHYDYPGHIRSKYERKLPHDANRLCEDMLNPDEGKRCSVKELVSNSYIKNNS</sequence>
<keyword evidence="3 6" id="KW-0547">Nucleotide-binding</keyword>
<gene>
    <name evidence="8" type="ORF">RDWZM_002170</name>
</gene>
<dbReference type="GO" id="GO:0006914">
    <property type="term" value="P:autophagy"/>
    <property type="evidence" value="ECO:0007669"/>
    <property type="project" value="UniProtKB-ARBA"/>
</dbReference>
<dbReference type="GO" id="GO:0004674">
    <property type="term" value="F:protein serine/threonine kinase activity"/>
    <property type="evidence" value="ECO:0007669"/>
    <property type="project" value="UniProtKB-KW"/>
</dbReference>
<evidence type="ECO:0000256" key="6">
    <source>
        <dbReference type="PROSITE-ProRule" id="PRU10141"/>
    </source>
</evidence>
<evidence type="ECO:0000256" key="1">
    <source>
        <dbReference type="ARBA" id="ARBA00022527"/>
    </source>
</evidence>
<dbReference type="AlphaFoldDB" id="A0A9Q0MHG1"/>
<dbReference type="OMA" id="NTFRIWI"/>
<name>A0A9Q0MHG1_BLOTA</name>
<evidence type="ECO:0000256" key="2">
    <source>
        <dbReference type="ARBA" id="ARBA00022679"/>
    </source>
</evidence>
<proteinExistence type="predicted"/>
<keyword evidence="1" id="KW-0723">Serine/threonine-protein kinase</keyword>
<dbReference type="PIRSF" id="PIRSF000654">
    <property type="entry name" value="Integrin-linked_kinase"/>
    <property type="match status" value="1"/>
</dbReference>
<feature type="domain" description="Protein kinase" evidence="7">
    <location>
        <begin position="32"/>
        <end position="295"/>
    </location>
</feature>
<dbReference type="FunFam" id="3.30.200.20:FF:000042">
    <property type="entry name" value="Aurora kinase A"/>
    <property type="match status" value="1"/>
</dbReference>
<dbReference type="GO" id="GO:0010506">
    <property type="term" value="P:regulation of autophagy"/>
    <property type="evidence" value="ECO:0007669"/>
    <property type="project" value="InterPro"/>
</dbReference>
<evidence type="ECO:0000259" key="7">
    <source>
        <dbReference type="PROSITE" id="PS50011"/>
    </source>
</evidence>
<evidence type="ECO:0000256" key="5">
    <source>
        <dbReference type="ARBA" id="ARBA00022840"/>
    </source>
</evidence>